<gene>
    <name evidence="1" type="ORF">M378DRAFT_748469</name>
</gene>
<protein>
    <submittedName>
        <fullName evidence="1">Uncharacterized protein</fullName>
    </submittedName>
</protein>
<evidence type="ECO:0000313" key="2">
    <source>
        <dbReference type="Proteomes" id="UP000054549"/>
    </source>
</evidence>
<dbReference type="HOGENOM" id="CLU_2319812_0_0_1"/>
<reference evidence="1 2" key="1">
    <citation type="submission" date="2014-04" db="EMBL/GenBank/DDBJ databases">
        <title>Evolutionary Origins and Diversification of the Mycorrhizal Mutualists.</title>
        <authorList>
            <consortium name="DOE Joint Genome Institute"/>
            <consortium name="Mycorrhizal Genomics Consortium"/>
            <person name="Kohler A."/>
            <person name="Kuo A."/>
            <person name="Nagy L.G."/>
            <person name="Floudas D."/>
            <person name="Copeland A."/>
            <person name="Barry K.W."/>
            <person name="Cichocki N."/>
            <person name="Veneault-Fourrey C."/>
            <person name="LaButti K."/>
            <person name="Lindquist E.A."/>
            <person name="Lipzen A."/>
            <person name="Lundell T."/>
            <person name="Morin E."/>
            <person name="Murat C."/>
            <person name="Riley R."/>
            <person name="Ohm R."/>
            <person name="Sun H."/>
            <person name="Tunlid A."/>
            <person name="Henrissat B."/>
            <person name="Grigoriev I.V."/>
            <person name="Hibbett D.S."/>
            <person name="Martin F."/>
        </authorList>
    </citation>
    <scope>NUCLEOTIDE SEQUENCE [LARGE SCALE GENOMIC DNA]</scope>
    <source>
        <strain evidence="1 2">Koide BX008</strain>
    </source>
</reference>
<evidence type="ECO:0000313" key="1">
    <source>
        <dbReference type="EMBL" id="KIL62717.1"/>
    </source>
</evidence>
<name>A0A0C2WMB8_AMAMK</name>
<organism evidence="1 2">
    <name type="scientific">Amanita muscaria (strain Koide BX008)</name>
    <dbReference type="NCBI Taxonomy" id="946122"/>
    <lineage>
        <taxon>Eukaryota</taxon>
        <taxon>Fungi</taxon>
        <taxon>Dikarya</taxon>
        <taxon>Basidiomycota</taxon>
        <taxon>Agaricomycotina</taxon>
        <taxon>Agaricomycetes</taxon>
        <taxon>Agaricomycetidae</taxon>
        <taxon>Agaricales</taxon>
        <taxon>Pluteineae</taxon>
        <taxon>Amanitaceae</taxon>
        <taxon>Amanita</taxon>
    </lineage>
</organism>
<dbReference type="InParanoid" id="A0A0C2WMB8"/>
<dbReference type="AlphaFoldDB" id="A0A0C2WMB8"/>
<sequence length="99" mass="11306">MDQISIISLLRSRWLLEIQRMTKDLPVASTWRLIWILDGKREDKVRHGLEAHEDHAVANSILVGSLILDQGAFPTSKCVLSRFQGRCGRRDPRLQTALT</sequence>
<proteinExistence type="predicted"/>
<dbReference type="Proteomes" id="UP000054549">
    <property type="component" value="Unassembled WGS sequence"/>
</dbReference>
<dbReference type="EMBL" id="KN818267">
    <property type="protein sequence ID" value="KIL62717.1"/>
    <property type="molecule type" value="Genomic_DNA"/>
</dbReference>
<accession>A0A0C2WMB8</accession>
<keyword evidence="2" id="KW-1185">Reference proteome</keyword>